<feature type="compositionally biased region" description="Basic and acidic residues" evidence="1">
    <location>
        <begin position="24"/>
        <end position="33"/>
    </location>
</feature>
<feature type="compositionally biased region" description="Basic and acidic residues" evidence="1">
    <location>
        <begin position="104"/>
        <end position="115"/>
    </location>
</feature>
<feature type="compositionally biased region" description="Basic and acidic residues" evidence="1">
    <location>
        <begin position="1"/>
        <end position="10"/>
    </location>
</feature>
<feature type="compositionally biased region" description="Basic and acidic residues" evidence="1">
    <location>
        <begin position="49"/>
        <end position="68"/>
    </location>
</feature>
<protein>
    <submittedName>
        <fullName evidence="2">Putative 4-hydroxybenzoyl-CoA thioesterase</fullName>
    </submittedName>
</protein>
<feature type="region of interest" description="Disordered" evidence="1">
    <location>
        <begin position="1"/>
        <end position="34"/>
    </location>
</feature>
<sequence>ERIGAEKRGEGGAGGAGPFPAFPDHSDALDGQRRLRARQQRRLLLVLRHGGERVPDPGRRPRYREQPGHRPRRRDPVPLLRARYLSGYRPRGPARRAARAQQRAVRDRALQERLAHRSRPRPLRPRLRRARGPQGDPPPARDAGSAGEDRGRL</sequence>
<accession>A0A6J4Q1P2</accession>
<feature type="region of interest" description="Disordered" evidence="1">
    <location>
        <begin position="46"/>
        <end position="153"/>
    </location>
</feature>
<feature type="non-terminal residue" evidence="2">
    <location>
        <position position="1"/>
    </location>
</feature>
<dbReference type="AlphaFoldDB" id="A0A6J4Q1P2"/>
<proteinExistence type="predicted"/>
<reference evidence="2" key="1">
    <citation type="submission" date="2020-02" db="EMBL/GenBank/DDBJ databases">
        <authorList>
            <person name="Meier V. D."/>
        </authorList>
    </citation>
    <scope>NUCLEOTIDE SEQUENCE</scope>
    <source>
        <strain evidence="2">AVDCRST_MAG03</strain>
    </source>
</reference>
<gene>
    <name evidence="2" type="ORF">AVDCRST_MAG03-3201</name>
</gene>
<organism evidence="2">
    <name type="scientific">uncultured Rubrobacteraceae bacterium</name>
    <dbReference type="NCBI Taxonomy" id="349277"/>
    <lineage>
        <taxon>Bacteria</taxon>
        <taxon>Bacillati</taxon>
        <taxon>Actinomycetota</taxon>
        <taxon>Rubrobacteria</taxon>
        <taxon>Rubrobacterales</taxon>
        <taxon>Rubrobacteraceae</taxon>
        <taxon>environmental samples</taxon>
    </lineage>
</organism>
<feature type="compositionally biased region" description="Basic residues" evidence="1">
    <location>
        <begin position="116"/>
        <end position="131"/>
    </location>
</feature>
<feature type="non-terminal residue" evidence="2">
    <location>
        <position position="153"/>
    </location>
</feature>
<evidence type="ECO:0000313" key="2">
    <source>
        <dbReference type="EMBL" id="CAA9430474.1"/>
    </source>
</evidence>
<name>A0A6J4Q1P2_9ACTN</name>
<dbReference type="EMBL" id="CADCUT010000194">
    <property type="protein sequence ID" value="CAA9430474.1"/>
    <property type="molecule type" value="Genomic_DNA"/>
</dbReference>
<evidence type="ECO:0000256" key="1">
    <source>
        <dbReference type="SAM" id="MobiDB-lite"/>
    </source>
</evidence>